<feature type="region of interest" description="Disordered" evidence="1">
    <location>
        <begin position="71"/>
        <end position="124"/>
    </location>
</feature>
<dbReference type="RefSeq" id="WP_222968760.1">
    <property type="nucleotide sequence ID" value="NZ_JAINZZ010000073.1"/>
</dbReference>
<proteinExistence type="predicted"/>
<dbReference type="Proteomes" id="UP000778578">
    <property type="component" value="Unassembled WGS sequence"/>
</dbReference>
<protein>
    <recommendedName>
        <fullName evidence="4">Lipoprotein</fullName>
    </recommendedName>
</protein>
<organism evidence="2 3">
    <name type="scientific">Actinacidiphila acidipaludis</name>
    <dbReference type="NCBI Taxonomy" id="2873382"/>
    <lineage>
        <taxon>Bacteria</taxon>
        <taxon>Bacillati</taxon>
        <taxon>Actinomycetota</taxon>
        <taxon>Actinomycetes</taxon>
        <taxon>Kitasatosporales</taxon>
        <taxon>Streptomycetaceae</taxon>
        <taxon>Actinacidiphila</taxon>
    </lineage>
</organism>
<evidence type="ECO:0000256" key="1">
    <source>
        <dbReference type="SAM" id="MobiDB-lite"/>
    </source>
</evidence>
<gene>
    <name evidence="2" type="ORF">K7862_33135</name>
</gene>
<evidence type="ECO:0000313" key="2">
    <source>
        <dbReference type="EMBL" id="MBY8882448.1"/>
    </source>
</evidence>
<comment type="caution">
    <text evidence="2">The sequence shown here is derived from an EMBL/GenBank/DDBJ whole genome shotgun (WGS) entry which is preliminary data.</text>
</comment>
<evidence type="ECO:0008006" key="4">
    <source>
        <dbReference type="Google" id="ProtNLM"/>
    </source>
</evidence>
<feature type="compositionally biased region" description="Low complexity" evidence="1">
    <location>
        <begin position="87"/>
        <end position="116"/>
    </location>
</feature>
<evidence type="ECO:0000313" key="3">
    <source>
        <dbReference type="Proteomes" id="UP000778578"/>
    </source>
</evidence>
<dbReference type="EMBL" id="JAINZZ010000073">
    <property type="protein sequence ID" value="MBY8882448.1"/>
    <property type="molecule type" value="Genomic_DNA"/>
</dbReference>
<sequence length="256" mass="26091">MSPNTTTRPSAPPPVASRPVAPRPLASRATRDHRTAPRVPGPRPHARRILLPASAAALCLLALTGCGGGGKAAAGVASLPSTPPATAPAATDGAAPGTPATPTGPGTVPTGAGSSTRPQERLDDTPAEREALIHAWDVCLVDHGARWTTTRAGVAGAPKTVADPVPKQASAACEDKLPQEPPELNPALNPHYRDDTLAEISCLRAHGVMVHLVPDTSVDPGGLGWTYDSSTTQVPANEGQIEDQCQRQAFGGGTGK</sequence>
<reference evidence="2 3" key="1">
    <citation type="submission" date="2021-08" db="EMBL/GenBank/DDBJ databases">
        <title>WGS of actinomycetes from Thailand.</title>
        <authorList>
            <person name="Thawai C."/>
        </authorList>
    </citation>
    <scope>NUCLEOTIDE SEQUENCE [LARGE SCALE GENOMIC DNA]</scope>
    <source>
        <strain evidence="2 3">PLK6-54</strain>
    </source>
</reference>
<feature type="region of interest" description="Disordered" evidence="1">
    <location>
        <begin position="1"/>
        <end position="45"/>
    </location>
</feature>
<accession>A0ABS7QH12</accession>
<feature type="compositionally biased region" description="Low complexity" evidence="1">
    <location>
        <begin position="17"/>
        <end position="28"/>
    </location>
</feature>
<keyword evidence="3" id="KW-1185">Reference proteome</keyword>
<name>A0ABS7QH12_9ACTN</name>